<feature type="signal peptide" evidence="1">
    <location>
        <begin position="1"/>
        <end position="21"/>
    </location>
</feature>
<dbReference type="AlphaFoldDB" id="A0A409X3Q8"/>
<keyword evidence="3" id="KW-1185">Reference proteome</keyword>
<comment type="caution">
    <text evidence="2">The sequence shown here is derived from an EMBL/GenBank/DDBJ whole genome shotgun (WGS) entry which is preliminary data.</text>
</comment>
<evidence type="ECO:0000313" key="2">
    <source>
        <dbReference type="EMBL" id="PPQ85392.1"/>
    </source>
</evidence>
<dbReference type="Proteomes" id="UP000283269">
    <property type="component" value="Unassembled WGS sequence"/>
</dbReference>
<accession>A0A409X3Q8</accession>
<reference evidence="2 3" key="1">
    <citation type="journal article" date="2018" name="Evol. Lett.">
        <title>Horizontal gene cluster transfer increased hallucinogenic mushroom diversity.</title>
        <authorList>
            <person name="Reynolds H.T."/>
            <person name="Vijayakumar V."/>
            <person name="Gluck-Thaler E."/>
            <person name="Korotkin H.B."/>
            <person name="Matheny P.B."/>
            <person name="Slot J.C."/>
        </authorList>
    </citation>
    <scope>NUCLEOTIDE SEQUENCE [LARGE SCALE GENOMIC DNA]</scope>
    <source>
        <strain evidence="2 3">2631</strain>
    </source>
</reference>
<gene>
    <name evidence="2" type="ORF">CVT25_006423</name>
</gene>
<dbReference type="EMBL" id="NHYD01002722">
    <property type="protein sequence ID" value="PPQ85392.1"/>
    <property type="molecule type" value="Genomic_DNA"/>
</dbReference>
<dbReference type="OrthoDB" id="3016891at2759"/>
<evidence type="ECO:0000256" key="1">
    <source>
        <dbReference type="SAM" id="SignalP"/>
    </source>
</evidence>
<evidence type="ECO:0000313" key="3">
    <source>
        <dbReference type="Proteomes" id="UP000283269"/>
    </source>
</evidence>
<name>A0A409X3Q8_PSICY</name>
<sequence>MHFSLNIFAVAALLVSSTALAAYENNMDSIVARHELDNELEARGLRTEFETRALLVARAPPNGDCSSGSPEHNVSGPEFDVLLEIN</sequence>
<proteinExistence type="predicted"/>
<organism evidence="2 3">
    <name type="scientific">Psilocybe cyanescens</name>
    <dbReference type="NCBI Taxonomy" id="93625"/>
    <lineage>
        <taxon>Eukaryota</taxon>
        <taxon>Fungi</taxon>
        <taxon>Dikarya</taxon>
        <taxon>Basidiomycota</taxon>
        <taxon>Agaricomycotina</taxon>
        <taxon>Agaricomycetes</taxon>
        <taxon>Agaricomycetidae</taxon>
        <taxon>Agaricales</taxon>
        <taxon>Agaricineae</taxon>
        <taxon>Strophariaceae</taxon>
        <taxon>Psilocybe</taxon>
    </lineage>
</organism>
<feature type="chain" id="PRO_5019234420" evidence="1">
    <location>
        <begin position="22"/>
        <end position="86"/>
    </location>
</feature>
<dbReference type="InParanoid" id="A0A409X3Q8"/>
<protein>
    <submittedName>
        <fullName evidence="2">Uncharacterized protein</fullName>
    </submittedName>
</protein>
<keyword evidence="1" id="KW-0732">Signal</keyword>